<proteinExistence type="predicted"/>
<keyword evidence="1" id="KW-0812">Transmembrane</keyword>
<dbReference type="GO" id="GO:0080120">
    <property type="term" value="P:CAAX-box protein maturation"/>
    <property type="evidence" value="ECO:0007669"/>
    <property type="project" value="UniProtKB-ARBA"/>
</dbReference>
<keyword evidence="1" id="KW-0472">Membrane</keyword>
<feature type="transmembrane region" description="Helical" evidence="1">
    <location>
        <begin position="37"/>
        <end position="57"/>
    </location>
</feature>
<feature type="transmembrane region" description="Helical" evidence="1">
    <location>
        <begin position="340"/>
        <end position="356"/>
    </location>
</feature>
<feature type="transmembrane region" description="Helical" evidence="1">
    <location>
        <begin position="363"/>
        <end position="382"/>
    </location>
</feature>
<feature type="transmembrane region" description="Helical" evidence="1">
    <location>
        <begin position="245"/>
        <end position="273"/>
    </location>
</feature>
<dbReference type="EMBL" id="CP096115">
    <property type="protein sequence ID" value="UUX91260.1"/>
    <property type="molecule type" value="Genomic_DNA"/>
</dbReference>
<keyword evidence="3" id="KW-0482">Metalloprotease</keyword>
<feature type="transmembrane region" description="Helical" evidence="1">
    <location>
        <begin position="157"/>
        <end position="176"/>
    </location>
</feature>
<keyword evidence="1" id="KW-1133">Transmembrane helix</keyword>
<accession>A0A9E7TJ05</accession>
<feature type="transmembrane region" description="Helical" evidence="1">
    <location>
        <begin position="206"/>
        <end position="224"/>
    </location>
</feature>
<gene>
    <name evidence="3" type="ORF">L6E24_07675</name>
</gene>
<feature type="transmembrane region" description="Helical" evidence="1">
    <location>
        <begin position="12"/>
        <end position="31"/>
    </location>
</feature>
<feature type="transmembrane region" description="Helical" evidence="1">
    <location>
        <begin position="114"/>
        <end position="136"/>
    </location>
</feature>
<dbReference type="AlphaFoldDB" id="A0A9E7TJ05"/>
<keyword evidence="4" id="KW-1185">Reference proteome</keyword>
<dbReference type="Pfam" id="PF02517">
    <property type="entry name" value="Rce1-like"/>
    <property type="match status" value="1"/>
</dbReference>
<dbReference type="RefSeq" id="WP_257741412.1">
    <property type="nucleotide sequence ID" value="NZ_CP096115.1"/>
</dbReference>
<feature type="domain" description="CAAX prenyl protease 2/Lysostaphin resistance protein A-like" evidence="2">
    <location>
        <begin position="292"/>
        <end position="373"/>
    </location>
</feature>
<feature type="transmembrane region" description="Helical" evidence="1">
    <location>
        <begin position="285"/>
        <end position="305"/>
    </location>
</feature>
<reference evidence="3" key="1">
    <citation type="submission" date="2022-04" db="EMBL/GenBank/DDBJ databases">
        <title>Complete genome of Methanoplanus endosymbiosus DSM 3599.</title>
        <authorList>
            <person name="Chen S.-C."/>
            <person name="You Y.-T."/>
            <person name="Zhou Y.-Z."/>
            <person name="Lai M.-C."/>
        </authorList>
    </citation>
    <scope>NUCLEOTIDE SEQUENCE</scope>
    <source>
        <strain evidence="3">DSM 3599</strain>
    </source>
</reference>
<evidence type="ECO:0000313" key="3">
    <source>
        <dbReference type="EMBL" id="UUX91260.1"/>
    </source>
</evidence>
<dbReference type="GO" id="GO:0008237">
    <property type="term" value="F:metallopeptidase activity"/>
    <property type="evidence" value="ECO:0007669"/>
    <property type="project" value="UniProtKB-KW"/>
</dbReference>
<feature type="transmembrane region" description="Helical" evidence="1">
    <location>
        <begin position="69"/>
        <end position="94"/>
    </location>
</feature>
<sequence length="384" mass="41940">MNNNEYFNKKGVIALVLFFAVFSLFAVIQWPGGEANAFATASLEVSPFVLAAVLAYLADSGKIPKLLAALYIISLIAGIALISVFVGIMGIMPANLLTTGNINTITDSMDTEKIIQSLEIILLSFLGFIISCLCYLRPLRRYLSHYIPIDPESFLHASGLVIVLSVVLILIIPVTVTGEPPFLSDVILSSVVSDPEFISGTVGADIYGLIWMTIGSFTAAGLFLKRDLRGMLRRIGLERPTVRQVLTALVIGAVFVLLFTALDEIVTAIWNFLGWNITDTDKFEFLLSPYLTIPGIIAASLSAGFGEEIAVRGVLQPRYGIILSAMFFAALHAFQYNWDGIITVFIAGILFGLLRTRYNTTFCAVTHSTYDFILFLLLMLGVPL</sequence>
<dbReference type="InterPro" id="IPR003675">
    <property type="entry name" value="Rce1/LyrA-like_dom"/>
</dbReference>
<dbReference type="GO" id="GO:0004175">
    <property type="term" value="F:endopeptidase activity"/>
    <property type="evidence" value="ECO:0007669"/>
    <property type="project" value="UniProtKB-ARBA"/>
</dbReference>
<dbReference type="Proteomes" id="UP001060368">
    <property type="component" value="Chromosome"/>
</dbReference>
<keyword evidence="3" id="KW-0378">Hydrolase</keyword>
<name>A0A9E7TJ05_9EURY</name>
<protein>
    <submittedName>
        <fullName evidence="3">CPBP family intramembrane metalloprotease</fullName>
    </submittedName>
</protein>
<keyword evidence="3" id="KW-0645">Protease</keyword>
<evidence type="ECO:0000313" key="4">
    <source>
        <dbReference type="Proteomes" id="UP001060368"/>
    </source>
</evidence>
<dbReference type="GeneID" id="74307569"/>
<feature type="transmembrane region" description="Helical" evidence="1">
    <location>
        <begin position="317"/>
        <end position="334"/>
    </location>
</feature>
<evidence type="ECO:0000259" key="2">
    <source>
        <dbReference type="Pfam" id="PF02517"/>
    </source>
</evidence>
<organism evidence="3 4">
    <name type="scientific">Methanoplanus endosymbiosus</name>
    <dbReference type="NCBI Taxonomy" id="33865"/>
    <lineage>
        <taxon>Archaea</taxon>
        <taxon>Methanobacteriati</taxon>
        <taxon>Methanobacteriota</taxon>
        <taxon>Stenosarchaea group</taxon>
        <taxon>Methanomicrobia</taxon>
        <taxon>Methanomicrobiales</taxon>
        <taxon>Methanomicrobiaceae</taxon>
        <taxon>Methanoplanus</taxon>
    </lineage>
</organism>
<dbReference type="KEGG" id="mend:L6E24_07675"/>
<evidence type="ECO:0000256" key="1">
    <source>
        <dbReference type="SAM" id="Phobius"/>
    </source>
</evidence>